<sequence>MKNLRLHKNLLHQLILTYLKRDFKIIKNLKDEYLLEKNLVSGKYVIVPTFSNYMDSNIELKLSLYNLFNHINHTITTISDLRKEIYALKQSK</sequence>
<dbReference type="EMBL" id="JAOTEM010000001">
    <property type="protein sequence ID" value="MCU7616331.1"/>
    <property type="molecule type" value="Genomic_DNA"/>
</dbReference>
<dbReference type="RefSeq" id="WP_263001783.1">
    <property type="nucleotide sequence ID" value="NZ_JAOTEM010000001.1"/>
</dbReference>
<gene>
    <name evidence="1" type="ORF">NZ698_03915</name>
</gene>
<evidence type="ECO:0000313" key="2">
    <source>
        <dbReference type="Proteomes" id="UP001208649"/>
    </source>
</evidence>
<accession>A0ABT2W276</accession>
<evidence type="ECO:0000313" key="1">
    <source>
        <dbReference type="EMBL" id="MCU7616331.1"/>
    </source>
</evidence>
<proteinExistence type="predicted"/>
<dbReference type="Proteomes" id="UP001208649">
    <property type="component" value="Unassembled WGS sequence"/>
</dbReference>
<name>A0ABT2W276_9FLAO</name>
<protein>
    <submittedName>
        <fullName evidence="1">Uncharacterized protein</fullName>
    </submittedName>
</protein>
<reference evidence="2" key="1">
    <citation type="submission" date="2023-07" db="EMBL/GenBank/DDBJ databases">
        <title>Chryseobacterium sp. strain PBS4-4 Genome sequencing and assembly.</title>
        <authorList>
            <person name="Jung Y."/>
        </authorList>
    </citation>
    <scope>NUCLEOTIDE SEQUENCE [LARGE SCALE GENOMIC DNA]</scope>
    <source>
        <strain evidence="2">PBS4-4</strain>
    </source>
</reference>
<comment type="caution">
    <text evidence="1">The sequence shown here is derived from an EMBL/GenBank/DDBJ whole genome shotgun (WGS) entry which is preliminary data.</text>
</comment>
<keyword evidence="2" id="KW-1185">Reference proteome</keyword>
<organism evidence="1 2">
    <name type="scientific">Chryseobacterium edaphi</name>
    <dbReference type="NCBI Taxonomy" id="2976532"/>
    <lineage>
        <taxon>Bacteria</taxon>
        <taxon>Pseudomonadati</taxon>
        <taxon>Bacteroidota</taxon>
        <taxon>Flavobacteriia</taxon>
        <taxon>Flavobacteriales</taxon>
        <taxon>Weeksellaceae</taxon>
        <taxon>Chryseobacterium group</taxon>
        <taxon>Chryseobacterium</taxon>
    </lineage>
</organism>